<dbReference type="PANTHER" id="PTHR46600:SF1">
    <property type="entry name" value="THAP DOMAIN-CONTAINING PROTEIN 1"/>
    <property type="match status" value="1"/>
</dbReference>
<evidence type="ECO:0000256" key="1">
    <source>
        <dbReference type="ARBA" id="ARBA00004642"/>
    </source>
</evidence>
<dbReference type="GO" id="GO:0043565">
    <property type="term" value="F:sequence-specific DNA binding"/>
    <property type="evidence" value="ECO:0007669"/>
    <property type="project" value="UniProtKB-UniRule"/>
</dbReference>
<dbReference type="GO" id="GO:0008270">
    <property type="term" value="F:zinc ion binding"/>
    <property type="evidence" value="ECO:0007669"/>
    <property type="project" value="UniProtKB-KW"/>
</dbReference>
<keyword evidence="9 13" id="KW-0804">Transcription</keyword>
<evidence type="ECO:0000256" key="5">
    <source>
        <dbReference type="ARBA" id="ARBA00022833"/>
    </source>
</evidence>
<dbReference type="SUPFAM" id="SSF57716">
    <property type="entry name" value="Glucocorticoid receptor-like (DNA-binding domain)"/>
    <property type="match status" value="1"/>
</dbReference>
<dbReference type="GO" id="GO:0005654">
    <property type="term" value="C:nucleoplasm"/>
    <property type="evidence" value="ECO:0007669"/>
    <property type="project" value="UniProtKB-SubCell"/>
</dbReference>
<keyword evidence="5" id="KW-0862">Zinc</keyword>
<evidence type="ECO:0000256" key="9">
    <source>
        <dbReference type="ARBA" id="ARBA00023163"/>
    </source>
</evidence>
<evidence type="ECO:0000256" key="4">
    <source>
        <dbReference type="ARBA" id="ARBA00022771"/>
    </source>
</evidence>
<accession>A0A8C7C590</accession>
<keyword evidence="7 13" id="KW-0175">Coiled coil</keyword>
<dbReference type="GeneTree" id="ENSGT01150000287724"/>
<evidence type="ECO:0000259" key="14">
    <source>
        <dbReference type="PROSITE" id="PS50950"/>
    </source>
</evidence>
<organism evidence="15 16">
    <name type="scientific">Oncorhynchus kisutch</name>
    <name type="common">Coho salmon</name>
    <name type="synonym">Salmo kisutch</name>
    <dbReference type="NCBI Taxonomy" id="8019"/>
    <lineage>
        <taxon>Eukaryota</taxon>
        <taxon>Metazoa</taxon>
        <taxon>Chordata</taxon>
        <taxon>Craniata</taxon>
        <taxon>Vertebrata</taxon>
        <taxon>Euteleostomi</taxon>
        <taxon>Actinopterygii</taxon>
        <taxon>Neopterygii</taxon>
        <taxon>Teleostei</taxon>
        <taxon>Protacanthopterygii</taxon>
        <taxon>Salmoniformes</taxon>
        <taxon>Salmonidae</taxon>
        <taxon>Salmoninae</taxon>
        <taxon>Oncorhynchus</taxon>
    </lineage>
</organism>
<sequence>MEYCSVPLCTSSAKYSSLTFHSFPSDTELRAKWVINIHRENFPITSHSKVCGRHFLPHDFIEPCGLRRLKKGAVPFQPVSLYTVRCTFITSPTVP</sequence>
<dbReference type="Proteomes" id="UP000694557">
    <property type="component" value="Unassembled WGS sequence"/>
</dbReference>
<evidence type="ECO:0000256" key="3">
    <source>
        <dbReference type="ARBA" id="ARBA00022723"/>
    </source>
</evidence>
<proteinExistence type="inferred from homology"/>
<dbReference type="PANTHER" id="PTHR46600">
    <property type="entry name" value="THAP DOMAIN-CONTAINING"/>
    <property type="match status" value="1"/>
</dbReference>
<dbReference type="InterPro" id="IPR006612">
    <property type="entry name" value="THAP_Znf"/>
</dbReference>
<evidence type="ECO:0000256" key="7">
    <source>
        <dbReference type="ARBA" id="ARBA00023054"/>
    </source>
</evidence>
<dbReference type="AlphaFoldDB" id="A0A8C7C590"/>
<evidence type="ECO:0000313" key="16">
    <source>
        <dbReference type="Proteomes" id="UP000694557"/>
    </source>
</evidence>
<protein>
    <recommendedName>
        <fullName evidence="13">THAP domain-containing protein 1</fullName>
    </recommendedName>
</protein>
<keyword evidence="3" id="KW-0479">Metal-binding</keyword>
<keyword evidence="16" id="KW-1185">Reference proteome</keyword>
<dbReference type="InterPro" id="IPR038441">
    <property type="entry name" value="THAP_Znf_sf"/>
</dbReference>
<dbReference type="SMART" id="SM00980">
    <property type="entry name" value="THAP"/>
    <property type="match status" value="1"/>
</dbReference>
<keyword evidence="11 13" id="KW-0131">Cell cycle</keyword>
<comment type="function">
    <text evidence="13">DNA-binding transcription regulator that regulates endothelial cell proliferation and G1/S cell-cycle progression. Specifically binds the 5'-[AT]NTNN[GT]GGCA[AGT]-3' core DNA sequence and acts by modulating expression of pRB-E2F cell-cycle target genes.</text>
</comment>
<dbReference type="GO" id="GO:0001935">
    <property type="term" value="P:endothelial cell proliferation"/>
    <property type="evidence" value="ECO:0007669"/>
    <property type="project" value="UniProtKB-UniRule"/>
</dbReference>
<evidence type="ECO:0000256" key="6">
    <source>
        <dbReference type="ARBA" id="ARBA00023015"/>
    </source>
</evidence>
<evidence type="ECO:0000313" key="15">
    <source>
        <dbReference type="Ensembl" id="ENSOKIP00005001679.1"/>
    </source>
</evidence>
<evidence type="ECO:0000256" key="2">
    <source>
        <dbReference type="ARBA" id="ARBA00006177"/>
    </source>
</evidence>
<keyword evidence="10 13" id="KW-0539">Nucleus</keyword>
<keyword evidence="4 12" id="KW-0863">Zinc-finger</keyword>
<evidence type="ECO:0000256" key="13">
    <source>
        <dbReference type="RuleBase" id="RU369073"/>
    </source>
</evidence>
<dbReference type="SMART" id="SM00692">
    <property type="entry name" value="DM3"/>
    <property type="match status" value="1"/>
</dbReference>
<dbReference type="Ensembl" id="ENSOKIT00005001783.1">
    <property type="protein sequence ID" value="ENSOKIP00005001679.1"/>
    <property type="gene ID" value="ENSOKIG00005000845.1"/>
</dbReference>
<dbReference type="InterPro" id="IPR026516">
    <property type="entry name" value="THAP1/10"/>
</dbReference>
<reference evidence="15" key="2">
    <citation type="submission" date="2025-09" db="UniProtKB">
        <authorList>
            <consortium name="Ensembl"/>
        </authorList>
    </citation>
    <scope>IDENTIFICATION</scope>
</reference>
<evidence type="ECO:0000256" key="8">
    <source>
        <dbReference type="ARBA" id="ARBA00023125"/>
    </source>
</evidence>
<comment type="similarity">
    <text evidence="2 13">Belongs to the THAP1 family.</text>
</comment>
<comment type="subcellular location">
    <subcellularLocation>
        <location evidence="1 13">Nucleus</location>
        <location evidence="1 13">Nucleoplasm</location>
    </subcellularLocation>
</comment>
<dbReference type="Gene3D" id="6.20.210.20">
    <property type="entry name" value="THAP domain"/>
    <property type="match status" value="1"/>
</dbReference>
<evidence type="ECO:0000256" key="12">
    <source>
        <dbReference type="PROSITE-ProRule" id="PRU00309"/>
    </source>
</evidence>
<feature type="domain" description="THAP-type" evidence="14">
    <location>
        <begin position="1"/>
        <end position="78"/>
    </location>
</feature>
<name>A0A8C7C590_ONCKI</name>
<dbReference type="PROSITE" id="PS50950">
    <property type="entry name" value="ZF_THAP"/>
    <property type="match status" value="1"/>
</dbReference>
<reference evidence="15" key="1">
    <citation type="submission" date="2025-08" db="UniProtKB">
        <authorList>
            <consortium name="Ensembl"/>
        </authorList>
    </citation>
    <scope>IDENTIFICATION</scope>
</reference>
<dbReference type="GO" id="GO:0003700">
    <property type="term" value="F:DNA-binding transcription factor activity"/>
    <property type="evidence" value="ECO:0007669"/>
    <property type="project" value="UniProtKB-UniRule"/>
</dbReference>
<evidence type="ECO:0000256" key="11">
    <source>
        <dbReference type="ARBA" id="ARBA00023306"/>
    </source>
</evidence>
<dbReference type="Pfam" id="PF05485">
    <property type="entry name" value="THAP"/>
    <property type="match status" value="1"/>
</dbReference>
<keyword evidence="6 13" id="KW-0805">Transcription regulation</keyword>
<evidence type="ECO:0000256" key="10">
    <source>
        <dbReference type="ARBA" id="ARBA00023242"/>
    </source>
</evidence>
<keyword evidence="8 12" id="KW-0238">DNA-binding</keyword>